<name>A0ABD0YAK8_9HEMI</name>
<evidence type="ECO:0000313" key="7">
    <source>
        <dbReference type="EMBL" id="KAL1115243.1"/>
    </source>
</evidence>
<reference evidence="7 8" key="1">
    <citation type="submission" date="2024-07" db="EMBL/GenBank/DDBJ databases">
        <title>Chromosome-level genome assembly of the water stick insect Ranatra chinensis (Heteroptera: Nepidae).</title>
        <authorList>
            <person name="Liu X."/>
        </authorList>
    </citation>
    <scope>NUCLEOTIDE SEQUENCE [LARGE SCALE GENOMIC DNA]</scope>
    <source>
        <strain evidence="7">Cailab_2021Rc</strain>
        <tissue evidence="7">Muscle</tissue>
    </source>
</reference>
<evidence type="ECO:0000256" key="1">
    <source>
        <dbReference type="ARBA" id="ARBA00004308"/>
    </source>
</evidence>
<protein>
    <recommendedName>
        <fullName evidence="6">LRP2 EGF-like domain-containing protein</fullName>
    </recommendedName>
</protein>
<dbReference type="GO" id="GO:0012505">
    <property type="term" value="C:endomembrane system"/>
    <property type="evidence" value="ECO:0007669"/>
    <property type="project" value="UniProtKB-SubCell"/>
</dbReference>
<evidence type="ECO:0000256" key="3">
    <source>
        <dbReference type="ARBA" id="ARBA00022536"/>
    </source>
</evidence>
<organism evidence="7 8">
    <name type="scientific">Ranatra chinensis</name>
    <dbReference type="NCBI Taxonomy" id="642074"/>
    <lineage>
        <taxon>Eukaryota</taxon>
        <taxon>Metazoa</taxon>
        <taxon>Ecdysozoa</taxon>
        <taxon>Arthropoda</taxon>
        <taxon>Hexapoda</taxon>
        <taxon>Insecta</taxon>
        <taxon>Pterygota</taxon>
        <taxon>Neoptera</taxon>
        <taxon>Paraneoptera</taxon>
        <taxon>Hemiptera</taxon>
        <taxon>Heteroptera</taxon>
        <taxon>Panheteroptera</taxon>
        <taxon>Nepomorpha</taxon>
        <taxon>Nepidae</taxon>
        <taxon>Ranatrinae</taxon>
        <taxon>Ranatra</taxon>
    </lineage>
</organism>
<keyword evidence="3" id="KW-0245">EGF-like domain</keyword>
<dbReference type="GO" id="GO:0016020">
    <property type="term" value="C:membrane"/>
    <property type="evidence" value="ECO:0007669"/>
    <property type="project" value="UniProtKB-SubCell"/>
</dbReference>
<keyword evidence="4" id="KW-0732">Signal</keyword>
<dbReference type="SUPFAM" id="SSF57196">
    <property type="entry name" value="EGF/Laminin"/>
    <property type="match status" value="1"/>
</dbReference>
<comment type="caution">
    <text evidence="7">The sequence shown here is derived from an EMBL/GenBank/DDBJ whole genome shotgun (WGS) entry which is preliminary data.</text>
</comment>
<evidence type="ECO:0000259" key="6">
    <source>
        <dbReference type="Pfam" id="PF24468"/>
    </source>
</evidence>
<dbReference type="Gene3D" id="2.120.10.30">
    <property type="entry name" value="TolB, C-terminal domain"/>
    <property type="match status" value="2"/>
</dbReference>
<dbReference type="AlphaFoldDB" id="A0ABD0YAK8"/>
<feature type="domain" description="LRP2 EGF-like" evidence="6">
    <location>
        <begin position="32"/>
        <end position="70"/>
    </location>
</feature>
<sequence>MTPVGSSATLRKDLGDSLKDIVVFSAGQQRGTNPCANDNGACAELCLYNGTHPVCACAHGLVGPDGKKCVDYDSFLVYSRVMHIDSVHLTDATNLNAPFPSIQSKEFMRNAIGLAHDYATSTLFYSDINKGLINAVHFNGTGHRTLVEREYRRTAVVCKSSVAILRPYGGQTWREDWLRVCRSEPNSTKYRMRKWGALSHSDVHFTRGGNPLKRRLGNGKQIWKTPDRMATIGRERRKWIIKFSSAVICRFKHTARNEGLEG</sequence>
<dbReference type="Pfam" id="PF24468">
    <property type="entry name" value="EGF_LRP2"/>
    <property type="match status" value="1"/>
</dbReference>
<keyword evidence="5" id="KW-0677">Repeat</keyword>
<dbReference type="EMBL" id="JBFDAA010000020">
    <property type="protein sequence ID" value="KAL1115243.1"/>
    <property type="molecule type" value="Genomic_DNA"/>
</dbReference>
<proteinExistence type="predicted"/>
<dbReference type="InterPro" id="IPR056588">
    <property type="entry name" value="EGF_LRP2"/>
</dbReference>
<gene>
    <name evidence="7" type="ORF">AAG570_007274</name>
</gene>
<dbReference type="InterPro" id="IPR011042">
    <property type="entry name" value="6-blade_b-propeller_TolB-like"/>
</dbReference>
<dbReference type="Proteomes" id="UP001558652">
    <property type="component" value="Unassembled WGS sequence"/>
</dbReference>
<evidence type="ECO:0000313" key="8">
    <source>
        <dbReference type="Proteomes" id="UP001558652"/>
    </source>
</evidence>
<evidence type="ECO:0000256" key="2">
    <source>
        <dbReference type="ARBA" id="ARBA00004479"/>
    </source>
</evidence>
<dbReference type="PANTHER" id="PTHR46513:SF13">
    <property type="entry name" value="EGF-LIKE DOMAIN-CONTAINING PROTEIN"/>
    <property type="match status" value="1"/>
</dbReference>
<evidence type="ECO:0000256" key="5">
    <source>
        <dbReference type="ARBA" id="ARBA00022737"/>
    </source>
</evidence>
<dbReference type="InterPro" id="IPR050778">
    <property type="entry name" value="Cueball_EGF_LRP_Nidogen"/>
</dbReference>
<dbReference type="PANTHER" id="PTHR46513">
    <property type="entry name" value="VITELLOGENIN RECEPTOR-LIKE PROTEIN-RELATED-RELATED"/>
    <property type="match status" value="1"/>
</dbReference>
<comment type="subcellular location">
    <subcellularLocation>
        <location evidence="1">Endomembrane system</location>
    </subcellularLocation>
    <subcellularLocation>
        <location evidence="2">Membrane</location>
        <topology evidence="2">Single-pass type I membrane protein</topology>
    </subcellularLocation>
</comment>
<keyword evidence="8" id="KW-1185">Reference proteome</keyword>
<accession>A0ABD0YAK8</accession>
<evidence type="ECO:0000256" key="4">
    <source>
        <dbReference type="ARBA" id="ARBA00022729"/>
    </source>
</evidence>